<accession>A0ABD3PYF7</accession>
<organism evidence="1 2">
    <name type="scientific">Cyclotella cryptica</name>
    <dbReference type="NCBI Taxonomy" id="29204"/>
    <lineage>
        <taxon>Eukaryota</taxon>
        <taxon>Sar</taxon>
        <taxon>Stramenopiles</taxon>
        <taxon>Ochrophyta</taxon>
        <taxon>Bacillariophyta</taxon>
        <taxon>Coscinodiscophyceae</taxon>
        <taxon>Thalassiosirophycidae</taxon>
        <taxon>Stephanodiscales</taxon>
        <taxon>Stephanodiscaceae</taxon>
        <taxon>Cyclotella</taxon>
    </lineage>
</organism>
<dbReference type="AlphaFoldDB" id="A0ABD3PYF7"/>
<name>A0ABD3PYF7_9STRA</name>
<evidence type="ECO:0000313" key="2">
    <source>
        <dbReference type="Proteomes" id="UP001516023"/>
    </source>
</evidence>
<reference evidence="1 2" key="1">
    <citation type="journal article" date="2020" name="G3 (Bethesda)">
        <title>Improved Reference Genome for Cyclotella cryptica CCMP332, a Model for Cell Wall Morphogenesis, Salinity Adaptation, and Lipid Production in Diatoms (Bacillariophyta).</title>
        <authorList>
            <person name="Roberts W.R."/>
            <person name="Downey K.M."/>
            <person name="Ruck E.C."/>
            <person name="Traller J.C."/>
            <person name="Alverson A.J."/>
        </authorList>
    </citation>
    <scope>NUCLEOTIDE SEQUENCE [LARGE SCALE GENOMIC DNA]</scope>
    <source>
        <strain evidence="1 2">CCMP332</strain>
    </source>
</reference>
<comment type="caution">
    <text evidence="1">The sequence shown here is derived from an EMBL/GenBank/DDBJ whole genome shotgun (WGS) entry which is preliminary data.</text>
</comment>
<protein>
    <submittedName>
        <fullName evidence="1">Uncharacterized protein</fullName>
    </submittedName>
</protein>
<dbReference type="EMBL" id="JABMIG020000102">
    <property type="protein sequence ID" value="KAL3792406.1"/>
    <property type="molecule type" value="Genomic_DNA"/>
</dbReference>
<proteinExistence type="predicted"/>
<dbReference type="Proteomes" id="UP001516023">
    <property type="component" value="Unassembled WGS sequence"/>
</dbReference>
<gene>
    <name evidence="1" type="ORF">HJC23_001524</name>
</gene>
<keyword evidence="2" id="KW-1185">Reference proteome</keyword>
<sequence length="138" mass="15441">MRPHFSGCGRPLCETLDELRLGALRVQDLPLIQVLVGPDENDGVGPRYFSLNNQRMWVWKRLWEEGLLESGVVPRSGGGTKSLKREDVETTSVELVKYVVSDPSEVEVDQKIVDSDDKSSGSEEEMSHFNLFSALMMG</sequence>
<evidence type="ECO:0000313" key="1">
    <source>
        <dbReference type="EMBL" id="KAL3792406.1"/>
    </source>
</evidence>